<proteinExistence type="predicted"/>
<dbReference type="Proteomes" id="UP000032458">
    <property type="component" value="Unassembled WGS sequence"/>
</dbReference>
<comment type="caution">
    <text evidence="2">The sequence shown here is derived from an EMBL/GenBank/DDBJ whole genome shotgun (WGS) entry which is preliminary data.</text>
</comment>
<evidence type="ECO:0008006" key="4">
    <source>
        <dbReference type="Google" id="ProtNLM"/>
    </source>
</evidence>
<protein>
    <recommendedName>
        <fullName evidence="4">Secreted protein</fullName>
    </recommendedName>
</protein>
<reference evidence="2 3" key="1">
    <citation type="submission" date="2014-09" db="EMBL/GenBank/DDBJ databases">
        <title>Draft genome sequence of Streptomyces natalensis ATCC 27448, producer of the antifungal pimaricin.</title>
        <authorList>
            <person name="Mendes M.V."/>
            <person name="Beites T."/>
            <person name="Pires S."/>
            <person name="Santos C.L."/>
            <person name="Moradas-Ferreira P."/>
        </authorList>
    </citation>
    <scope>NUCLEOTIDE SEQUENCE [LARGE SCALE GENOMIC DNA]</scope>
    <source>
        <strain evidence="2 3">ATCC 27448</strain>
    </source>
</reference>
<name>A0A0D7CRT9_9ACTN</name>
<feature type="chain" id="PRO_5039046956" description="Secreted protein" evidence="1">
    <location>
        <begin position="27"/>
        <end position="136"/>
    </location>
</feature>
<organism evidence="2 3">
    <name type="scientific">Streptomyces natalensis ATCC 27448</name>
    <dbReference type="NCBI Taxonomy" id="1240678"/>
    <lineage>
        <taxon>Bacteria</taxon>
        <taxon>Bacillati</taxon>
        <taxon>Actinomycetota</taxon>
        <taxon>Actinomycetes</taxon>
        <taxon>Kitasatosporales</taxon>
        <taxon>Streptomycetaceae</taxon>
        <taxon>Streptomyces</taxon>
    </lineage>
</organism>
<evidence type="ECO:0000313" key="2">
    <source>
        <dbReference type="EMBL" id="KIZ18746.1"/>
    </source>
</evidence>
<evidence type="ECO:0000256" key="1">
    <source>
        <dbReference type="SAM" id="SignalP"/>
    </source>
</evidence>
<feature type="signal peptide" evidence="1">
    <location>
        <begin position="1"/>
        <end position="26"/>
    </location>
</feature>
<dbReference type="AlphaFoldDB" id="A0A0D7CRT9"/>
<evidence type="ECO:0000313" key="3">
    <source>
        <dbReference type="Proteomes" id="UP000032458"/>
    </source>
</evidence>
<keyword evidence="3" id="KW-1185">Reference proteome</keyword>
<accession>A0A0D7CRT9</accession>
<keyword evidence="1" id="KW-0732">Signal</keyword>
<sequence length="136" mass="14115">MRGPRLSRLRRPVATALAALSAAALAIPALSACSTVDKAMDCADTATAVVNAVDKLQQAAGNSLDDPKKAERALDDIDRNLKKVRDATGDADLSAAIDKMNTGIRNARTSLKNAKAPDLKPITDAADAMTKTCTPG</sequence>
<gene>
    <name evidence="2" type="ORF">SNA_05595</name>
</gene>
<dbReference type="EMBL" id="JRKI01000008">
    <property type="protein sequence ID" value="KIZ18746.1"/>
    <property type="molecule type" value="Genomic_DNA"/>
</dbReference>
<dbReference type="PROSITE" id="PS51257">
    <property type="entry name" value="PROKAR_LIPOPROTEIN"/>
    <property type="match status" value="1"/>
</dbReference>
<dbReference type="PATRIC" id="fig|1240678.4.peg.1182"/>